<organism evidence="3 4">
    <name type="scientific">Acinetobacter guillouiae</name>
    <name type="common">Acinetobacter genomosp. 11</name>
    <dbReference type="NCBI Taxonomy" id="106649"/>
    <lineage>
        <taxon>Bacteria</taxon>
        <taxon>Pseudomonadati</taxon>
        <taxon>Pseudomonadota</taxon>
        <taxon>Gammaproteobacteria</taxon>
        <taxon>Moraxellales</taxon>
        <taxon>Moraxellaceae</taxon>
        <taxon>Acinetobacter</taxon>
    </lineage>
</organism>
<dbReference type="InterPro" id="IPR021834">
    <property type="entry name" value="DUF3426"/>
</dbReference>
<gene>
    <name evidence="3" type="ORF">KW868_21435</name>
</gene>
<dbReference type="Pfam" id="PF11906">
    <property type="entry name" value="DUF3426"/>
    <property type="match status" value="1"/>
</dbReference>
<sequence length="286" mass="32820">MTEKQTRCPNCASVYKVSVTQLTVAQGMVCCPKCSHNFNALIHLQNSQPAQPKIDPDTVVQNQAQNLITTKRQIETNVLDIFNRKIENSNIDLRTYLNNLNYFNNEPVNNIPSLNLSQGLNNHGQHLIKPKSTFYYLAWSLINLALLSILLFQILWFNPNLTDRYPFLNTVFTQTCAVLQCDTVDQRYKQIVISHLKVKALGRDETQFSGQLNNQYSKSLELPLIRVTLKAQNKIIATHVITPEQYLIESLVGIKRIPKNSPYPFKFVVTEPRKSFDQHQLDIIHP</sequence>
<dbReference type="RefSeq" id="WP_224963798.1">
    <property type="nucleotide sequence ID" value="NZ_CP083989.1"/>
</dbReference>
<reference evidence="3" key="1">
    <citation type="submission" date="2021-07" db="EMBL/GenBank/DDBJ databases">
        <authorList>
            <person name="Fernandez M."/>
            <person name="Pereira P."/>
            <person name="Torres Tejerizo G.A."/>
            <person name="Gonzalez P."/>
            <person name="Agostini E."/>
        </authorList>
    </citation>
    <scope>NUCLEOTIDE SEQUENCE</scope>
    <source>
        <strain evidence="3">SFC 500-1A</strain>
    </source>
</reference>
<dbReference type="InterPro" id="IPR011723">
    <property type="entry name" value="Znf/thioredoxin_put"/>
</dbReference>
<evidence type="ECO:0000313" key="3">
    <source>
        <dbReference type="EMBL" id="MCF0267012.1"/>
    </source>
</evidence>
<dbReference type="AlphaFoldDB" id="A0A8X8KJB6"/>
<dbReference type="EMBL" id="JAHWXT010000012">
    <property type="protein sequence ID" value="MCF0267012.1"/>
    <property type="molecule type" value="Genomic_DNA"/>
</dbReference>
<keyword evidence="1" id="KW-1133">Transmembrane helix</keyword>
<evidence type="ECO:0000259" key="2">
    <source>
        <dbReference type="Pfam" id="PF13717"/>
    </source>
</evidence>
<comment type="caution">
    <text evidence="3">The sequence shown here is derived from an EMBL/GenBank/DDBJ whole genome shotgun (WGS) entry which is preliminary data.</text>
</comment>
<name>A0A8X8KJB6_ACIGI</name>
<feature type="domain" description="Zinc finger/thioredoxin putative" evidence="2">
    <location>
        <begin position="6"/>
        <end position="39"/>
    </location>
</feature>
<keyword evidence="1" id="KW-0812">Transmembrane</keyword>
<protein>
    <submittedName>
        <fullName evidence="3">Zinc-ribbon and DUF3426 domain-containing protein</fullName>
    </submittedName>
</protein>
<dbReference type="NCBIfam" id="TIGR02098">
    <property type="entry name" value="MJ0042_CXXC"/>
    <property type="match status" value="1"/>
</dbReference>
<evidence type="ECO:0000256" key="1">
    <source>
        <dbReference type="SAM" id="Phobius"/>
    </source>
</evidence>
<dbReference type="Pfam" id="PF13717">
    <property type="entry name" value="Zn_ribbon_4"/>
    <property type="match status" value="1"/>
</dbReference>
<accession>A0A8X8KJB6</accession>
<feature type="transmembrane region" description="Helical" evidence="1">
    <location>
        <begin position="134"/>
        <end position="157"/>
    </location>
</feature>
<keyword evidence="1" id="KW-0472">Membrane</keyword>
<proteinExistence type="predicted"/>
<dbReference type="Proteomes" id="UP000887320">
    <property type="component" value="Unassembled WGS sequence"/>
</dbReference>
<evidence type="ECO:0000313" key="4">
    <source>
        <dbReference type="Proteomes" id="UP000887320"/>
    </source>
</evidence>